<feature type="compositionally biased region" description="Polar residues" evidence="1">
    <location>
        <begin position="586"/>
        <end position="605"/>
    </location>
</feature>
<gene>
    <name evidence="3" type="ORF">CORT_0G03220</name>
</gene>
<dbReference type="Gene3D" id="2.60.40.640">
    <property type="match status" value="1"/>
</dbReference>
<evidence type="ECO:0000256" key="1">
    <source>
        <dbReference type="SAM" id="MobiDB-lite"/>
    </source>
</evidence>
<feature type="region of interest" description="Disordered" evidence="1">
    <location>
        <begin position="295"/>
        <end position="365"/>
    </location>
</feature>
<feature type="compositionally biased region" description="Polar residues" evidence="1">
    <location>
        <begin position="631"/>
        <end position="649"/>
    </location>
</feature>
<feature type="compositionally biased region" description="Gly residues" evidence="1">
    <location>
        <begin position="165"/>
        <end position="183"/>
    </location>
</feature>
<evidence type="ECO:0000313" key="4">
    <source>
        <dbReference type="Proteomes" id="UP000005018"/>
    </source>
</evidence>
<dbReference type="GO" id="GO:0005886">
    <property type="term" value="C:plasma membrane"/>
    <property type="evidence" value="ECO:0007669"/>
    <property type="project" value="TreeGrafter"/>
</dbReference>
<dbReference type="GO" id="GO:0031625">
    <property type="term" value="F:ubiquitin protein ligase binding"/>
    <property type="evidence" value="ECO:0007669"/>
    <property type="project" value="TreeGrafter"/>
</dbReference>
<dbReference type="InterPro" id="IPR011021">
    <property type="entry name" value="Arrestin-like_N"/>
</dbReference>
<dbReference type="RefSeq" id="XP_003871124.1">
    <property type="nucleotide sequence ID" value="XM_003871075.1"/>
</dbReference>
<dbReference type="OrthoDB" id="3365616at2759"/>
<dbReference type="EMBL" id="HE681725">
    <property type="protein sequence ID" value="CCG24999.1"/>
    <property type="molecule type" value="Genomic_DNA"/>
</dbReference>
<dbReference type="eggNOG" id="ENOG502QWIY">
    <property type="taxonomic scope" value="Eukaryota"/>
</dbReference>
<dbReference type="AlphaFoldDB" id="H8XA22"/>
<feature type="domain" description="Arrestin-like N-terminal" evidence="2">
    <location>
        <begin position="6"/>
        <end position="121"/>
    </location>
</feature>
<dbReference type="GO" id="GO:0005829">
    <property type="term" value="C:cytosol"/>
    <property type="evidence" value="ECO:0007669"/>
    <property type="project" value="TreeGrafter"/>
</dbReference>
<proteinExistence type="predicted"/>
<feature type="compositionally biased region" description="Pro residues" evidence="1">
    <location>
        <begin position="610"/>
        <end position="622"/>
    </location>
</feature>
<evidence type="ECO:0000259" key="2">
    <source>
        <dbReference type="Pfam" id="PF00339"/>
    </source>
</evidence>
<dbReference type="InterPro" id="IPR050357">
    <property type="entry name" value="Arrestin_domain-protein"/>
</dbReference>
<feature type="compositionally biased region" description="Gly residues" evidence="1">
    <location>
        <begin position="650"/>
        <end position="661"/>
    </location>
</feature>
<feature type="compositionally biased region" description="Low complexity" evidence="1">
    <location>
        <begin position="353"/>
        <end position="362"/>
    </location>
</feature>
<dbReference type="HOGENOM" id="CLU_024073_0_0_1"/>
<accession>H8XA22</accession>
<dbReference type="GO" id="GO:0070086">
    <property type="term" value="P:ubiquitin-dependent endocytosis"/>
    <property type="evidence" value="ECO:0007669"/>
    <property type="project" value="TreeGrafter"/>
</dbReference>
<dbReference type="InterPro" id="IPR014752">
    <property type="entry name" value="Arrestin-like_C"/>
</dbReference>
<dbReference type="PANTHER" id="PTHR11188:SF17">
    <property type="entry name" value="FI21816P1"/>
    <property type="match status" value="1"/>
</dbReference>
<dbReference type="PANTHER" id="PTHR11188">
    <property type="entry name" value="ARRESTIN DOMAIN CONTAINING PROTEIN"/>
    <property type="match status" value="1"/>
</dbReference>
<reference evidence="3 4" key="1">
    <citation type="journal article" date="2012" name="PLoS ONE">
        <title>Sequence and analysis of the genome of the pathogenic yeast Candida orthopsilosis.</title>
        <authorList>
            <person name="Riccombeni A."/>
            <person name="Vidanes G."/>
            <person name="Proux-Wera E."/>
            <person name="Wolfe K.H."/>
            <person name="Butler G."/>
        </authorList>
    </citation>
    <scope>NUCLEOTIDE SEQUENCE [LARGE SCALE GENOMIC DNA]</scope>
    <source>
        <strain evidence="3 4">Co 90-125</strain>
    </source>
</reference>
<feature type="region of interest" description="Disordered" evidence="1">
    <location>
        <begin position="692"/>
        <end position="719"/>
    </location>
</feature>
<dbReference type="KEGG" id="cot:CORT_0G03220"/>
<dbReference type="GO" id="GO:0030674">
    <property type="term" value="F:protein-macromolecule adaptor activity"/>
    <property type="evidence" value="ECO:0007669"/>
    <property type="project" value="TreeGrafter"/>
</dbReference>
<keyword evidence="4" id="KW-1185">Reference proteome</keyword>
<name>H8XA22_CANO9</name>
<feature type="region of interest" description="Disordered" evidence="1">
    <location>
        <begin position="160"/>
        <end position="200"/>
    </location>
</feature>
<evidence type="ECO:0000313" key="3">
    <source>
        <dbReference type="EMBL" id="CCG24999.1"/>
    </source>
</evidence>
<protein>
    <recommendedName>
        <fullName evidence="2">Arrestin-like N-terminal domain-containing protein</fullName>
    </recommendedName>
</protein>
<organism evidence="3 4">
    <name type="scientific">Candida orthopsilosis (strain 90-125)</name>
    <name type="common">Yeast</name>
    <dbReference type="NCBI Taxonomy" id="1136231"/>
    <lineage>
        <taxon>Eukaryota</taxon>
        <taxon>Fungi</taxon>
        <taxon>Dikarya</taxon>
        <taxon>Ascomycota</taxon>
        <taxon>Saccharomycotina</taxon>
        <taxon>Pichiomycetes</taxon>
        <taxon>Debaryomycetaceae</taxon>
        <taxon>Candida/Lodderomyces clade</taxon>
        <taxon>Candida</taxon>
    </lineage>
</organism>
<feature type="region of interest" description="Disordered" evidence="1">
    <location>
        <begin position="586"/>
        <end position="672"/>
    </location>
</feature>
<sequence length="719" mass="79060">MSDVKVEIDRSSTDGTFTNHDIIRGKVTLVVTKAITLNWIQVKLEGISSTQLNIPRQQSNGKRDKDRKDKIIRDQHKVLYDTQIVFPPDNVRQVSQAKDFTLAPGNYSYAFEFKIPLNNSCVKMGGITNKVSLNLKSFDVMINNGNFNTTFVKNKAQQMANEHGFPGGGGANGGGGGGGGGGNGKRKGSFTPPPPKQSYHITSQLPPSLSGIGEFANVKYFIKVTCKRSSFLKSNLRAYDPFIFLPLDLDVQNRPLLGNQQFELEYKEAFVRKELTFRNRIPEIVAVKVTASPQKTSEKKALPAVPPPPPQQQLQSHQPPPKKQGFMSRLFGGADSASSSSSNVIPNYPKRIQQQQSRSRNNVPEIKSKDVPFSFEIRFRYPAFLIPTKPPSFKLYLISNLNPSRYTLAEYGRPDESNGLGIIYLQKLTVKLTSITLVSVVENDGASNEYHLGQHEEIMTVCNNTYQNLKFDLMHGRVNPNASNSSTSPQSSTNLHAPGGSVYEIEIPRKYFDNCILPDHLSPSFKTCNITRKYVLSVVGGFSCEQIHDFRDKQECSKKIKYVDLTCDNIKVLSGLNMTSTLQSNASRSSIPLNNNGGITQSHSASKLPTPTPPPVGPPSLPPKNSERSYSHSSVTPSSNGHTSSYSSAGNGGMPTLGVGGSSPNDGGVDDSGALAAATAAMLPTYEDVVLESSYQDDSEHQRARRRYHQHEQYYSNPE</sequence>
<dbReference type="Proteomes" id="UP000005018">
    <property type="component" value="Chromosome 7"/>
</dbReference>
<dbReference type="Pfam" id="PF00339">
    <property type="entry name" value="Arrestin_N"/>
    <property type="match status" value="1"/>
</dbReference>
<dbReference type="GeneID" id="14542184"/>
<dbReference type="CDD" id="cd22952">
    <property type="entry name" value="ART10-like"/>
    <property type="match status" value="1"/>
</dbReference>